<gene>
    <name evidence="1" type="ORF">CCO03_09405</name>
</gene>
<evidence type="ECO:0000313" key="2">
    <source>
        <dbReference type="Proteomes" id="UP000196138"/>
    </source>
</evidence>
<keyword evidence="2" id="KW-1185">Reference proteome</keyword>
<dbReference type="EMBL" id="CP021455">
    <property type="protein sequence ID" value="ARU04864.1"/>
    <property type="molecule type" value="Genomic_DNA"/>
</dbReference>
<name>A0A1Y0EMH7_9BURK</name>
<dbReference type="KEGG" id="cser:CCO03_09405"/>
<dbReference type="AlphaFoldDB" id="A0A1Y0EMH7"/>
<evidence type="ECO:0000313" key="1">
    <source>
        <dbReference type="EMBL" id="ARU04864.1"/>
    </source>
</evidence>
<sequence length="68" mass="7918">MLEAPRGRKLFITDVIPFSQLNEPDANPEGFLIKFVFNEAEVHDQRAMKYELDDFMFEQMCQAEGFGD</sequence>
<proteinExistence type="predicted"/>
<accession>A0A1Y0EMH7</accession>
<dbReference type="Proteomes" id="UP000196138">
    <property type="component" value="Chromosome"/>
</dbReference>
<reference evidence="1 2" key="1">
    <citation type="submission" date="2017-05" db="EMBL/GenBank/DDBJ databases">
        <authorList>
            <person name="Song R."/>
            <person name="Chenine A.L."/>
            <person name="Ruprecht R.M."/>
        </authorList>
    </citation>
    <scope>NUCLEOTIDE SEQUENCE [LARGE SCALE GENOMIC DNA]</scope>
    <source>
        <strain evidence="1 2">DSM 26136</strain>
    </source>
</reference>
<protein>
    <submittedName>
        <fullName evidence="1">Uncharacterized protein</fullName>
    </submittedName>
</protein>
<organism evidence="1 2">
    <name type="scientific">Comamonas serinivorans</name>
    <dbReference type="NCBI Taxonomy" id="1082851"/>
    <lineage>
        <taxon>Bacteria</taxon>
        <taxon>Pseudomonadati</taxon>
        <taxon>Pseudomonadota</taxon>
        <taxon>Betaproteobacteria</taxon>
        <taxon>Burkholderiales</taxon>
        <taxon>Comamonadaceae</taxon>
        <taxon>Comamonas</taxon>
    </lineage>
</organism>